<keyword evidence="2" id="KW-0131">Cell cycle</keyword>
<evidence type="ECO:0000313" key="2">
    <source>
        <dbReference type="EMBL" id="CAA0085936.1"/>
    </source>
</evidence>
<protein>
    <submittedName>
        <fullName evidence="2">Cell division protein FtsZ</fullName>
    </submittedName>
</protein>
<dbReference type="Proteomes" id="UP000439591">
    <property type="component" value="Unassembled WGS sequence"/>
</dbReference>
<dbReference type="InterPro" id="IPR036525">
    <property type="entry name" value="Tubulin/FtsZ_GTPase_sf"/>
</dbReference>
<evidence type="ECO:0000313" key="4">
    <source>
        <dbReference type="Proteomes" id="UP000439591"/>
    </source>
</evidence>
<dbReference type="RefSeq" id="WP_159267582.1">
    <property type="nucleotide sequence ID" value="NZ_CACSIK010000001.1"/>
</dbReference>
<dbReference type="GO" id="GO:0051301">
    <property type="term" value="P:cell division"/>
    <property type="evidence" value="ECO:0007669"/>
    <property type="project" value="UniProtKB-KW"/>
</dbReference>
<keyword evidence="2" id="KW-0132">Cell division</keyword>
<reference evidence="3 4" key="1">
    <citation type="submission" date="2019-11" db="EMBL/GenBank/DDBJ databases">
        <authorList>
            <person name="Holert J."/>
        </authorList>
    </citation>
    <scope>NUCLEOTIDE SEQUENCE [LARGE SCALE GENOMIC DNA]</scope>
    <source>
        <strain evidence="1">BC3_2A</strain>
        <strain evidence="2">SB11_1A</strain>
    </source>
</reference>
<sequence>MNIVIGLGGAGKNTLDRIVMGLQVHDIKYLYVNTDSKSIESVPEKNRIILKESDFSLIRNSFYHHIQSNLLELVTGARQCFIICGLGGSCANAIPALIEALIPIRAELHLIVFSPFVFEHVRVHKSKVQFQKISNSLININSFKKIALQDRLENHPNESLTQFLERIAIEVEQYIYRNVRTKSYD</sequence>
<proteinExistence type="predicted"/>
<name>A0A5S9N8K8_9GAMM</name>
<accession>A0A5S9N8K8</accession>
<evidence type="ECO:0000313" key="3">
    <source>
        <dbReference type="Proteomes" id="UP000435877"/>
    </source>
</evidence>
<gene>
    <name evidence="2" type="primary">ftsZ_2</name>
    <name evidence="1" type="synonym">ftsZ_1</name>
    <name evidence="2" type="ORF">IHBHHGIJ_00928</name>
    <name evidence="1" type="ORF">KFEGEMFD_00223</name>
</gene>
<dbReference type="Gene3D" id="3.40.50.1440">
    <property type="entry name" value="Tubulin/FtsZ, GTPase domain"/>
    <property type="match status" value="1"/>
</dbReference>
<dbReference type="EMBL" id="CACSIM010000001">
    <property type="protein sequence ID" value="CAA0079891.1"/>
    <property type="molecule type" value="Genomic_DNA"/>
</dbReference>
<dbReference type="SUPFAM" id="SSF52490">
    <property type="entry name" value="Tubulin nucleotide-binding domain-like"/>
    <property type="match status" value="1"/>
</dbReference>
<organism evidence="2 3">
    <name type="scientific">Zhongshania aliphaticivorans</name>
    <dbReference type="NCBI Taxonomy" id="1470434"/>
    <lineage>
        <taxon>Bacteria</taxon>
        <taxon>Pseudomonadati</taxon>
        <taxon>Pseudomonadota</taxon>
        <taxon>Gammaproteobacteria</taxon>
        <taxon>Cellvibrionales</taxon>
        <taxon>Spongiibacteraceae</taxon>
        <taxon>Zhongshania</taxon>
    </lineage>
</organism>
<dbReference type="AlphaFoldDB" id="A0A5S9N8K8"/>
<keyword evidence="3" id="KW-1185">Reference proteome</keyword>
<evidence type="ECO:0000313" key="1">
    <source>
        <dbReference type="EMBL" id="CAA0079891.1"/>
    </source>
</evidence>
<dbReference type="EMBL" id="CACSIK010000001">
    <property type="protein sequence ID" value="CAA0085936.1"/>
    <property type="molecule type" value="Genomic_DNA"/>
</dbReference>
<dbReference type="Proteomes" id="UP000435877">
    <property type="component" value="Unassembled WGS sequence"/>
</dbReference>